<evidence type="ECO:0000313" key="2">
    <source>
        <dbReference type="EMBL" id="GIJ01501.1"/>
    </source>
</evidence>
<sequence>MAEHEPVVAPDQLKPGSRKGARIGAVLTAVILVAMLFGNNDISGTEKIWIIGTAVGLIAVLGIDAVLKRNGLRS</sequence>
<dbReference type="InterPro" id="IPR024341">
    <property type="entry name" value="DUF2631"/>
</dbReference>
<protein>
    <recommendedName>
        <fullName evidence="4">DUF2631 domain-containing protein</fullName>
    </recommendedName>
</protein>
<keyword evidence="3" id="KW-1185">Reference proteome</keyword>
<proteinExistence type="predicted"/>
<comment type="caution">
    <text evidence="2">The sequence shown here is derived from an EMBL/GenBank/DDBJ whole genome shotgun (WGS) entry which is preliminary data.</text>
</comment>
<dbReference type="RefSeq" id="WP_203936837.1">
    <property type="nucleotide sequence ID" value="NZ_BAAAGJ010000005.1"/>
</dbReference>
<keyword evidence="1" id="KW-1133">Transmembrane helix</keyword>
<organism evidence="2 3">
    <name type="scientific">Spirilliplanes yamanashiensis</name>
    <dbReference type="NCBI Taxonomy" id="42233"/>
    <lineage>
        <taxon>Bacteria</taxon>
        <taxon>Bacillati</taxon>
        <taxon>Actinomycetota</taxon>
        <taxon>Actinomycetes</taxon>
        <taxon>Micromonosporales</taxon>
        <taxon>Micromonosporaceae</taxon>
        <taxon>Spirilliplanes</taxon>
    </lineage>
</organism>
<keyword evidence="1" id="KW-0812">Transmembrane</keyword>
<accession>A0A8J3Y4C1</accession>
<dbReference type="AlphaFoldDB" id="A0A8J3Y4C1"/>
<dbReference type="EMBL" id="BOOY01000005">
    <property type="protein sequence ID" value="GIJ01501.1"/>
    <property type="molecule type" value="Genomic_DNA"/>
</dbReference>
<evidence type="ECO:0000313" key="3">
    <source>
        <dbReference type="Proteomes" id="UP000652013"/>
    </source>
</evidence>
<feature type="transmembrane region" description="Helical" evidence="1">
    <location>
        <begin position="20"/>
        <end position="37"/>
    </location>
</feature>
<gene>
    <name evidence="2" type="ORF">Sya03_08530</name>
</gene>
<dbReference type="Proteomes" id="UP000652013">
    <property type="component" value="Unassembled WGS sequence"/>
</dbReference>
<keyword evidence="1" id="KW-0472">Membrane</keyword>
<evidence type="ECO:0008006" key="4">
    <source>
        <dbReference type="Google" id="ProtNLM"/>
    </source>
</evidence>
<reference evidence="2" key="1">
    <citation type="submission" date="2021-01" db="EMBL/GenBank/DDBJ databases">
        <title>Whole genome shotgun sequence of Spirilliplanes yamanashiensis NBRC 15828.</title>
        <authorList>
            <person name="Komaki H."/>
            <person name="Tamura T."/>
        </authorList>
    </citation>
    <scope>NUCLEOTIDE SEQUENCE</scope>
    <source>
        <strain evidence="2">NBRC 15828</strain>
    </source>
</reference>
<dbReference type="Pfam" id="PF10939">
    <property type="entry name" value="DUF2631"/>
    <property type="match status" value="1"/>
</dbReference>
<name>A0A8J3Y4C1_9ACTN</name>
<evidence type="ECO:0000256" key="1">
    <source>
        <dbReference type="SAM" id="Phobius"/>
    </source>
</evidence>
<feature type="transmembrane region" description="Helical" evidence="1">
    <location>
        <begin position="49"/>
        <end position="67"/>
    </location>
</feature>